<evidence type="ECO:0000256" key="1">
    <source>
        <dbReference type="ARBA" id="ARBA00007749"/>
    </source>
</evidence>
<gene>
    <name evidence="6" type="ORF">DI598_14885</name>
</gene>
<dbReference type="AlphaFoldDB" id="A0A2W5EQ51"/>
<name>A0A2W5EQ51_9SPHI</name>
<evidence type="ECO:0000256" key="3">
    <source>
        <dbReference type="ARBA" id="ARBA00022801"/>
    </source>
</evidence>
<dbReference type="SUPFAM" id="SSF56281">
    <property type="entry name" value="Metallo-hydrolase/oxidoreductase"/>
    <property type="match status" value="1"/>
</dbReference>
<dbReference type="GO" id="GO:0046872">
    <property type="term" value="F:metal ion binding"/>
    <property type="evidence" value="ECO:0007669"/>
    <property type="project" value="UniProtKB-KW"/>
</dbReference>
<dbReference type="InterPro" id="IPR001279">
    <property type="entry name" value="Metallo-B-lactamas"/>
</dbReference>
<accession>A0A2W5EQ51</accession>
<feature type="domain" description="Metallo-beta-lactamase" evidence="5">
    <location>
        <begin position="93"/>
        <end position="305"/>
    </location>
</feature>
<dbReference type="InterPro" id="IPR036866">
    <property type="entry name" value="RibonucZ/Hydroxyglut_hydro"/>
</dbReference>
<comment type="caution">
    <text evidence="6">The sequence shown here is derived from an EMBL/GenBank/DDBJ whole genome shotgun (WGS) entry which is preliminary data.</text>
</comment>
<evidence type="ECO:0000313" key="6">
    <source>
        <dbReference type="EMBL" id="PZP44104.1"/>
    </source>
</evidence>
<evidence type="ECO:0000256" key="2">
    <source>
        <dbReference type="ARBA" id="ARBA00022723"/>
    </source>
</evidence>
<organism evidence="6 7">
    <name type="scientific">Pseudopedobacter saltans</name>
    <dbReference type="NCBI Taxonomy" id="151895"/>
    <lineage>
        <taxon>Bacteria</taxon>
        <taxon>Pseudomonadati</taxon>
        <taxon>Bacteroidota</taxon>
        <taxon>Sphingobacteriia</taxon>
        <taxon>Sphingobacteriales</taxon>
        <taxon>Sphingobacteriaceae</taxon>
        <taxon>Pseudopedobacter</taxon>
    </lineage>
</organism>
<protein>
    <submittedName>
        <fullName evidence="6">MBL fold metallo-hydrolase</fullName>
    </submittedName>
</protein>
<dbReference type="SMART" id="SM00849">
    <property type="entry name" value="Lactamase_B"/>
    <property type="match status" value="1"/>
</dbReference>
<proteinExistence type="inferred from homology"/>
<evidence type="ECO:0000256" key="4">
    <source>
        <dbReference type="ARBA" id="ARBA00022833"/>
    </source>
</evidence>
<dbReference type="CDD" id="cd07720">
    <property type="entry name" value="OPHC2-like_MBL-fold"/>
    <property type="match status" value="1"/>
</dbReference>
<comment type="similarity">
    <text evidence="1">Belongs to the metallo-beta-lactamase superfamily.</text>
</comment>
<dbReference type="PANTHER" id="PTHR42978">
    <property type="entry name" value="QUORUM-QUENCHING LACTONASE YTNP-RELATED-RELATED"/>
    <property type="match status" value="1"/>
</dbReference>
<dbReference type="Proteomes" id="UP000249645">
    <property type="component" value="Unassembled WGS sequence"/>
</dbReference>
<keyword evidence="2" id="KW-0479">Metal-binding</keyword>
<evidence type="ECO:0000259" key="5">
    <source>
        <dbReference type="SMART" id="SM00849"/>
    </source>
</evidence>
<sequence length="331" mass="37403">MNRRNLLKNSLWAGLAVALPVNYSKAKVFEKIPTNKNGGFKKLKLGDLELTILTDGHILQKPIQPFMCPLAPEKELNSILKANFRSIDEVDMAMNVLLIKKGNQNILLDSGMGMFANSEDNHWLLQSLAEAGIKPESITEIFISHAHPDHIGGLVDHSQHLVFPNATVYISKTEYDFWRKATISDFSKSPLSKQPDFLNPIIKGIQLILKTVQPKLRFYPDNGLLFDTFQFALIPGHTPGMVSITVQSKNEKLVYIADLIHHDILLFQHPEWGYSGDTDLEIATETRKKTLAELSNSKIKVFAYHLPWPGLGFVGKENQQYKWFPEPFATI</sequence>
<dbReference type="GO" id="GO:0016787">
    <property type="term" value="F:hydrolase activity"/>
    <property type="evidence" value="ECO:0007669"/>
    <property type="project" value="UniProtKB-KW"/>
</dbReference>
<evidence type="ECO:0000313" key="7">
    <source>
        <dbReference type="Proteomes" id="UP000249645"/>
    </source>
</evidence>
<keyword evidence="4" id="KW-0862">Zinc</keyword>
<dbReference type="Pfam" id="PF00753">
    <property type="entry name" value="Lactamase_B"/>
    <property type="match status" value="1"/>
</dbReference>
<dbReference type="Gene3D" id="3.60.15.10">
    <property type="entry name" value="Ribonuclease Z/Hydroxyacylglutathione hydrolase-like"/>
    <property type="match status" value="1"/>
</dbReference>
<keyword evidence="3 6" id="KW-0378">Hydrolase</keyword>
<dbReference type="PANTHER" id="PTHR42978:SF6">
    <property type="entry name" value="QUORUM-QUENCHING LACTONASE YTNP-RELATED"/>
    <property type="match status" value="1"/>
</dbReference>
<dbReference type="EMBL" id="QFOI01000331">
    <property type="protein sequence ID" value="PZP44104.1"/>
    <property type="molecule type" value="Genomic_DNA"/>
</dbReference>
<dbReference type="InterPro" id="IPR051013">
    <property type="entry name" value="MBL_superfamily_lactonases"/>
</dbReference>
<reference evidence="6 7" key="1">
    <citation type="submission" date="2017-11" db="EMBL/GenBank/DDBJ databases">
        <title>Infants hospitalized years apart are colonized by the same room-sourced microbial strains.</title>
        <authorList>
            <person name="Brooks B."/>
            <person name="Olm M.R."/>
            <person name="Firek B.A."/>
            <person name="Baker R."/>
            <person name="Thomas B.C."/>
            <person name="Morowitz M.J."/>
            <person name="Banfield J.F."/>
        </authorList>
    </citation>
    <scope>NUCLEOTIDE SEQUENCE [LARGE SCALE GENOMIC DNA]</scope>
    <source>
        <strain evidence="6">S2_009_000_R2_76</strain>
    </source>
</reference>